<dbReference type="EMBL" id="CP039381">
    <property type="protein sequence ID" value="QCT07649.1"/>
    <property type="molecule type" value="Genomic_DNA"/>
</dbReference>
<gene>
    <name evidence="1" type="ORF">E5Z56_09915</name>
</gene>
<evidence type="ECO:0000313" key="1">
    <source>
        <dbReference type="EMBL" id="QCT07649.1"/>
    </source>
</evidence>
<reference evidence="1 2" key="1">
    <citation type="submission" date="2019-04" db="EMBL/GenBank/DDBJ databases">
        <authorList>
            <person name="Embree M."/>
            <person name="Gaffney J.R."/>
        </authorList>
    </citation>
    <scope>NUCLEOTIDE SEQUENCE [LARGE SCALE GENOMIC DNA]</scope>
    <source>
        <strain evidence="1 2">JE7A12</strain>
    </source>
</reference>
<proteinExistence type="predicted"/>
<dbReference type="KEGG" id="ruj:E5Z56_09915"/>
<evidence type="ECO:0000313" key="2">
    <source>
        <dbReference type="Proteomes" id="UP000301475"/>
    </source>
</evidence>
<protein>
    <submittedName>
        <fullName evidence="1">Uncharacterized protein</fullName>
    </submittedName>
</protein>
<organism evidence="1 2">
    <name type="scientific">Ruminococcus bovis</name>
    <dbReference type="NCBI Taxonomy" id="2564099"/>
    <lineage>
        <taxon>Bacteria</taxon>
        <taxon>Bacillati</taxon>
        <taxon>Bacillota</taxon>
        <taxon>Clostridia</taxon>
        <taxon>Eubacteriales</taxon>
        <taxon>Oscillospiraceae</taxon>
        <taxon>Ruminococcus</taxon>
    </lineage>
</organism>
<dbReference type="AlphaFoldDB" id="A0A4P8XZH2"/>
<accession>A0A4P8XZH2</accession>
<sequence>MRVVRNEYRINVRFRPDHPDEKEAADYLSTLGKSRNQFIVDAVINQIRNQDHSPSFSLSDIRKVVREEFQTAAITLPIATENEAELSNDISELDPKAVLDSLSMFD</sequence>
<keyword evidence="2" id="KW-1185">Reference proteome</keyword>
<dbReference type="RefSeq" id="WP_138157643.1">
    <property type="nucleotide sequence ID" value="NZ_CP039381.1"/>
</dbReference>
<dbReference type="Proteomes" id="UP000301475">
    <property type="component" value="Chromosome"/>
</dbReference>
<name>A0A4P8XZH2_9FIRM</name>